<dbReference type="InterPro" id="IPR020598">
    <property type="entry name" value="rRNA_Ade_methylase_Trfase_N"/>
</dbReference>
<feature type="binding site" evidence="8 9">
    <location>
        <position position="104"/>
    </location>
    <ligand>
        <name>S-adenosyl-L-methionine</name>
        <dbReference type="ChEBI" id="CHEBI:59789"/>
    </ligand>
</feature>
<dbReference type="HAMAP" id="MF_00607">
    <property type="entry name" value="16SrRNA_methyltr_A"/>
    <property type="match status" value="1"/>
</dbReference>
<protein>
    <recommendedName>
        <fullName evidence="8">Ribosomal RNA small subunit methyltransferase A</fullName>
        <ecNumber evidence="8">2.1.1.182</ecNumber>
    </recommendedName>
    <alternativeName>
        <fullName evidence="8">16S rRNA (adenine(1518)-N(6)/adenine(1519)-N(6))-dimethyltransferase</fullName>
    </alternativeName>
    <alternativeName>
        <fullName evidence="8">16S rRNA dimethyladenosine transferase</fullName>
    </alternativeName>
    <alternativeName>
        <fullName evidence="8">16S rRNA dimethylase</fullName>
    </alternativeName>
    <alternativeName>
        <fullName evidence="8">S-adenosylmethionine-6-N', N'-adenosyl(rRNA) dimethyltransferase</fullName>
    </alternativeName>
</protein>
<feature type="binding site" evidence="8 9">
    <location>
        <position position="129"/>
    </location>
    <ligand>
        <name>S-adenosyl-L-methionine</name>
        <dbReference type="ChEBI" id="CHEBI:59789"/>
    </ligand>
</feature>
<dbReference type="AlphaFoldDB" id="A0A3F3GRY0"/>
<dbReference type="PANTHER" id="PTHR11727">
    <property type="entry name" value="DIMETHYLADENOSINE TRANSFERASE"/>
    <property type="match status" value="1"/>
</dbReference>
<evidence type="ECO:0000256" key="1">
    <source>
        <dbReference type="ARBA" id="ARBA00022490"/>
    </source>
</evidence>
<dbReference type="Proteomes" id="UP000061227">
    <property type="component" value="Unassembled WGS sequence"/>
</dbReference>
<dbReference type="PROSITE" id="PS01131">
    <property type="entry name" value="RRNA_A_DIMETH"/>
    <property type="match status" value="1"/>
</dbReference>
<dbReference type="EMBL" id="DF968063">
    <property type="protein sequence ID" value="GAP02386.1"/>
    <property type="molecule type" value="Genomic_DNA"/>
</dbReference>
<dbReference type="OrthoDB" id="9814755at2"/>
<keyword evidence="6 8" id="KW-0694">RNA-binding</keyword>
<evidence type="ECO:0000256" key="4">
    <source>
        <dbReference type="ARBA" id="ARBA00022679"/>
    </source>
</evidence>
<dbReference type="GO" id="GO:0052910">
    <property type="term" value="F:23S rRNA (adenine(2085)-N(6))-dimethyltransferase activity"/>
    <property type="evidence" value="ECO:0007669"/>
    <property type="project" value="UniProtKB-EC"/>
</dbReference>
<dbReference type="NCBIfam" id="TIGR00755">
    <property type="entry name" value="ksgA"/>
    <property type="match status" value="1"/>
</dbReference>
<comment type="catalytic activity">
    <reaction evidence="8">
        <text>adenosine(1518)/adenosine(1519) in 16S rRNA + 4 S-adenosyl-L-methionine = N(6)-dimethyladenosine(1518)/N(6)-dimethyladenosine(1519) in 16S rRNA + 4 S-adenosyl-L-homocysteine + 4 H(+)</text>
        <dbReference type="Rhea" id="RHEA:19609"/>
        <dbReference type="Rhea" id="RHEA-COMP:10232"/>
        <dbReference type="Rhea" id="RHEA-COMP:10233"/>
        <dbReference type="ChEBI" id="CHEBI:15378"/>
        <dbReference type="ChEBI" id="CHEBI:57856"/>
        <dbReference type="ChEBI" id="CHEBI:59789"/>
        <dbReference type="ChEBI" id="CHEBI:74411"/>
        <dbReference type="ChEBI" id="CHEBI:74493"/>
        <dbReference type="EC" id="2.1.1.182"/>
    </reaction>
</comment>
<keyword evidence="3 8" id="KW-0489">Methyltransferase</keyword>
<reference evidence="11 12" key="1">
    <citation type="journal article" date="2015" name="BMC Genomics">
        <title>Comparative genomics of Fructobacillus spp. and Leuconostoc spp. reveals niche-specific evolution of Fructobacillus spp.</title>
        <authorList>
            <person name="Endo A."/>
            <person name="Tanizawa Y."/>
            <person name="Tanaka N."/>
            <person name="Maeno S."/>
            <person name="Kumar H."/>
            <person name="Shiwa Y."/>
            <person name="Okada S."/>
            <person name="Yoshikawa H."/>
            <person name="Dicks L."/>
            <person name="Nakagawa J."/>
            <person name="Arita M."/>
        </authorList>
    </citation>
    <scope>NUCLEOTIDE SEQUENCE [LARGE SCALE GENOMIC DNA]</scope>
    <source>
        <strain evidence="11 12">DSM 15468</strain>
    </source>
</reference>
<feature type="binding site" evidence="8 9">
    <location>
        <position position="33"/>
    </location>
    <ligand>
        <name>S-adenosyl-L-methionine</name>
        <dbReference type="ChEBI" id="CHEBI:59789"/>
    </ligand>
</feature>
<dbReference type="SUPFAM" id="SSF53335">
    <property type="entry name" value="S-adenosyl-L-methionine-dependent methyltransferases"/>
    <property type="match status" value="1"/>
</dbReference>
<dbReference type="InterPro" id="IPR020596">
    <property type="entry name" value="rRNA_Ade_Mease_Trfase_CS"/>
</dbReference>
<keyword evidence="4 8" id="KW-0808">Transferase</keyword>
<organism evidence="11 12">
    <name type="scientific">Fructobacillus pseudoficulneus</name>
    <dbReference type="NCBI Taxonomy" id="220714"/>
    <lineage>
        <taxon>Bacteria</taxon>
        <taxon>Bacillati</taxon>
        <taxon>Bacillota</taxon>
        <taxon>Bacilli</taxon>
        <taxon>Lactobacillales</taxon>
        <taxon>Lactobacillaceae</taxon>
        <taxon>Fructobacillus</taxon>
    </lineage>
</organism>
<keyword evidence="5 8" id="KW-0949">S-adenosyl-L-methionine</keyword>
<dbReference type="FunFam" id="3.40.50.150:FF:000023">
    <property type="entry name" value="Ribosomal RNA small subunit methyltransferase A"/>
    <property type="match status" value="1"/>
</dbReference>
<evidence type="ECO:0000256" key="2">
    <source>
        <dbReference type="ARBA" id="ARBA00022552"/>
    </source>
</evidence>
<dbReference type="CDD" id="cd02440">
    <property type="entry name" value="AdoMet_MTases"/>
    <property type="match status" value="1"/>
</dbReference>
<evidence type="ECO:0000313" key="12">
    <source>
        <dbReference type="Proteomes" id="UP000061227"/>
    </source>
</evidence>
<dbReference type="InterPro" id="IPR011530">
    <property type="entry name" value="rRNA_adenine_dimethylase"/>
</dbReference>
<feature type="domain" description="Ribosomal RNA adenine methylase transferase N-terminal" evidence="10">
    <location>
        <begin position="38"/>
        <end position="214"/>
    </location>
</feature>
<dbReference type="InterPro" id="IPR001737">
    <property type="entry name" value="KsgA/Erm"/>
</dbReference>
<dbReference type="InterPro" id="IPR023165">
    <property type="entry name" value="rRNA_Ade_diMease-like_C"/>
</dbReference>
<dbReference type="Gene3D" id="3.40.50.150">
    <property type="entry name" value="Vaccinia Virus protein VP39"/>
    <property type="match status" value="1"/>
</dbReference>
<feature type="binding site" evidence="8 9">
    <location>
        <position position="31"/>
    </location>
    <ligand>
        <name>S-adenosyl-L-methionine</name>
        <dbReference type="ChEBI" id="CHEBI:59789"/>
    </ligand>
</feature>
<gene>
    <name evidence="8 11" type="primary">ksgA</name>
    <name evidence="8" type="synonym">rsmA</name>
    <name evidence="11" type="ORF">FPFC_012660</name>
</gene>
<feature type="binding site" evidence="8 9">
    <location>
        <position position="58"/>
    </location>
    <ligand>
        <name>S-adenosyl-L-methionine</name>
        <dbReference type="ChEBI" id="CHEBI:59789"/>
    </ligand>
</feature>
<dbReference type="PROSITE" id="PS51689">
    <property type="entry name" value="SAM_RNA_A_N6_MT"/>
    <property type="match status" value="1"/>
</dbReference>
<keyword evidence="2 8" id="KW-0698">rRNA processing</keyword>
<comment type="subcellular location">
    <subcellularLocation>
        <location evidence="8">Cytoplasm</location>
    </subcellularLocation>
</comment>
<evidence type="ECO:0000256" key="6">
    <source>
        <dbReference type="ARBA" id="ARBA00022884"/>
    </source>
</evidence>
<evidence type="ECO:0000256" key="5">
    <source>
        <dbReference type="ARBA" id="ARBA00022691"/>
    </source>
</evidence>
<keyword evidence="1 8" id="KW-0963">Cytoplasm</keyword>
<evidence type="ECO:0000256" key="9">
    <source>
        <dbReference type="PROSITE-ProRule" id="PRU01026"/>
    </source>
</evidence>
<dbReference type="GO" id="GO:0005829">
    <property type="term" value="C:cytosol"/>
    <property type="evidence" value="ECO:0007669"/>
    <property type="project" value="TreeGrafter"/>
</dbReference>
<evidence type="ECO:0000256" key="7">
    <source>
        <dbReference type="ARBA" id="ARBA00049167"/>
    </source>
</evidence>
<dbReference type="STRING" id="220714.SAMN05660469_0338"/>
<comment type="catalytic activity">
    <reaction evidence="7">
        <text>adenosine(2085) in 23S rRNA + 2 S-adenosyl-L-methionine = N(6)-dimethyladenosine(2085) in 23S rRNA + 2 S-adenosyl-L-homocysteine + 2 H(+)</text>
        <dbReference type="Rhea" id="RHEA:42784"/>
        <dbReference type="Rhea" id="RHEA-COMP:10237"/>
        <dbReference type="Rhea" id="RHEA-COMP:10238"/>
        <dbReference type="ChEBI" id="CHEBI:15378"/>
        <dbReference type="ChEBI" id="CHEBI:57856"/>
        <dbReference type="ChEBI" id="CHEBI:59789"/>
        <dbReference type="ChEBI" id="CHEBI:74411"/>
        <dbReference type="ChEBI" id="CHEBI:74493"/>
        <dbReference type="EC" id="2.1.1.184"/>
    </reaction>
</comment>
<accession>A0A3F3GRY0</accession>
<dbReference type="GO" id="GO:0052908">
    <property type="term" value="F:16S rRNA (adenine(1518)-N(6)/adenine(1519)-N(6))-dimethyltransferase activity"/>
    <property type="evidence" value="ECO:0007669"/>
    <property type="project" value="UniProtKB-EC"/>
</dbReference>
<dbReference type="Gene3D" id="1.10.8.100">
    <property type="entry name" value="Ribosomal RNA adenine dimethylase-like, domain 2"/>
    <property type="match status" value="1"/>
</dbReference>
<evidence type="ECO:0000256" key="3">
    <source>
        <dbReference type="ARBA" id="ARBA00022603"/>
    </source>
</evidence>
<dbReference type="Pfam" id="PF00398">
    <property type="entry name" value="RrnaAD"/>
    <property type="match status" value="1"/>
</dbReference>
<dbReference type="EC" id="2.1.1.182" evidence="8"/>
<evidence type="ECO:0000313" key="11">
    <source>
        <dbReference type="EMBL" id="GAP02386.1"/>
    </source>
</evidence>
<dbReference type="PANTHER" id="PTHR11727:SF7">
    <property type="entry name" value="DIMETHYLADENOSINE TRANSFERASE-RELATED"/>
    <property type="match status" value="1"/>
</dbReference>
<dbReference type="GO" id="GO:0003723">
    <property type="term" value="F:RNA binding"/>
    <property type="evidence" value="ECO:0007669"/>
    <property type="project" value="UniProtKB-UniRule"/>
</dbReference>
<comment type="function">
    <text evidence="8">Specifically dimethylates two adjacent adenosines (A1518 and A1519) in the loop of a conserved hairpin near the 3'-end of 16S rRNA in the 30S particle. May play a critical role in biogenesis of 30S subunits.</text>
</comment>
<evidence type="ECO:0000256" key="8">
    <source>
        <dbReference type="HAMAP-Rule" id="MF_00607"/>
    </source>
</evidence>
<name>A0A3F3GRY0_9LACO</name>
<sequence>MEKSIKIASPMRTQAILNQYGLRAKKKFGQNFLTDANILTGIVAAAELTKEDAVVEIGPGIGGLTEYLAQAADQVFAFEIDPDMVKVLSETLSPYDNVTILNEDVLAVDLQADLAKHFGADRSVKVVANLPYYITTPILLALLQAKINWTNLVVMMQKEVADRLTAEPGTKEYGVLSIMLAYYANVTTALKVPRTAFNPAPNVDSAVVSLTPKQPDQPVEKPDQLFSLVKAAFAHRRKSLWNNLLQKFGKDEKIKERLTRALDQSKIEPGIRAERLTLNQLTDLYLALMEENFYR</sequence>
<dbReference type="InterPro" id="IPR029063">
    <property type="entry name" value="SAM-dependent_MTases_sf"/>
</dbReference>
<dbReference type="RefSeq" id="WP_059376073.1">
    <property type="nucleotide sequence ID" value="NZ_DF968063.1"/>
</dbReference>
<feature type="binding site" evidence="8 9">
    <location>
        <position position="79"/>
    </location>
    <ligand>
        <name>S-adenosyl-L-methionine</name>
        <dbReference type="ChEBI" id="CHEBI:59789"/>
    </ligand>
</feature>
<proteinExistence type="inferred from homology"/>
<keyword evidence="12" id="KW-1185">Reference proteome</keyword>
<evidence type="ECO:0000259" key="10">
    <source>
        <dbReference type="SMART" id="SM00650"/>
    </source>
</evidence>
<comment type="similarity">
    <text evidence="8">Belongs to the class I-like SAM-binding methyltransferase superfamily. rRNA adenine N(6)-methyltransferase family. RsmA subfamily.</text>
</comment>
<dbReference type="SMART" id="SM00650">
    <property type="entry name" value="rADc"/>
    <property type="match status" value="1"/>
</dbReference>